<comment type="similarity">
    <text evidence="2">Belongs to the TUBGCP family.</text>
</comment>
<dbReference type="InterPro" id="IPR040457">
    <property type="entry name" value="GCP_C"/>
</dbReference>
<accession>A0A419PXW6</accession>
<dbReference type="GO" id="GO:0000930">
    <property type="term" value="C:gamma-tubulin complex"/>
    <property type="evidence" value="ECO:0007669"/>
    <property type="project" value="TreeGrafter"/>
</dbReference>
<dbReference type="GO" id="GO:0000922">
    <property type="term" value="C:spindle pole"/>
    <property type="evidence" value="ECO:0007669"/>
    <property type="project" value="InterPro"/>
</dbReference>
<evidence type="ECO:0000256" key="1">
    <source>
        <dbReference type="ARBA" id="ARBA00004245"/>
    </source>
</evidence>
<sequence length="1442" mass="162551">MKSSPIAYVHGAVSDTIFTSVRGQMVQWLGREFTDRKVRGSNPTSASRLPLSMIVKLAVSQFSYFLLLSWQLCTERVCSTLSVPNCHATRRKHEGCDNARLPKPRRGKSGGRGRVRITDLPVSPGDGEGFRCRRQSCHNSGDSINRRENRSAVTPFRCLAAMPPEGSTMVEVLPCCPSLDRSSLDAEIGFKLRTFRLVNSRSNRGAIGSKEDRYQRNSIRKRWLKWLEREFTDRKVRGSNPTSASRLLLSRLGQPDSIPALVLPSGCMAVRHRKGATVERSEKGGTAIHPQNRRLEQWAGHFRWQFNWPEQLFPTSNTNGVSVMSVCLSRAEFTPRWCDPYCFRDQRRGLHKCRPLQVVAASGVRVRFITALLYSSFVIQANQPDFLDLFRISSRAVTPFRCLATVSPERSTRAGILSGCPNLDSIGMSGSDNIKNAIRHHVFALSTLFGYAAFATQYFISCRLDPTTDNRMLGFANKLEQSIDTLNAGQINLRSAMEALCDRNPQADVLAQKFEELKLRNARELGPFIYLFSRVKTDQTLLSNLEHAYTTKFGDRRTADRNSTEVSLSCQDFNQLQQRLAESNLQSNTIERSSLRTTLLNSVDDYPIMPNTPSASQSQRTTSSCTLLPMRSSRTHVTTSATRGLVTARSNRLGPTQPDWLLDRATLYNDFLPSGDTEMDPKTPINSLSADAQEYAIVGDLLRLLQGNRGIYIQPTPFDVRSRIRTFHLDENMSPMLMDTANKILPVCADYSAVVRFIDEKSAYEQGLVNHALSGAMRRLLKDYFILLCQLENEYRAGRLGLARLQFCLQDTATMFSQLARIATDIETGGCTGGAVLSLLYDSARKVYGVKQLHDLATYLLRSASVPFFEILQKWIYRGVISDTYHEFFIAAGPMPDFLQDGRALNEVPNQLDRLSNDTIDWTFFWEQHYTIVSHNLPVFLGSHLSKILNAGKYLNVVQQCADAYELPPLQTLEYDEADSAYLDQIERAHLYASSLLLKLMVKENQLKEHLSSIKRYFLLDKADFIVHFMDAAATELCQLSTEVSLLRLGSLLEIAIRTSSATVDPFKDNLKVVLYKYDLISQILMVLQAGSDTHQDSTPIEDLNLTALEAFSVDYSVAWPVSLVLNRQVMDRYQMLFRHMFYCKHVERRLCSGWVLGKLARRVDCMKSTWLTTAFLLGQRMLTFIQHFQYYMAVEVIEPTWDHFYNQIDKVSNLDALLDAHLYCLEVCMDDCLLTSPDLLSLFGKLNVVCVLFANFVQRILSVSVLDSWIADSDLSARIQPQKPLLQDPTPCLPTISTAHTTGGRSWSPDSTISGDTVFTKVTRYDFLDVGKNESFAQSIIDFDHKFNGLLVEFVDKLKHYSKERNKLSSLVSRLDFNEFYSSSTNADLLTTFPAFPSGGVLTTIGSPASQQENVGTTFLVTRSAEITTPKSAEQDPEDII</sequence>
<dbReference type="Gene3D" id="1.20.120.1900">
    <property type="entry name" value="Gamma-tubulin complex, C-terminal domain"/>
    <property type="match status" value="1"/>
</dbReference>
<dbReference type="InterPro" id="IPR007259">
    <property type="entry name" value="GCP"/>
</dbReference>
<dbReference type="GO" id="GO:0043015">
    <property type="term" value="F:gamma-tubulin binding"/>
    <property type="evidence" value="ECO:0007669"/>
    <property type="project" value="InterPro"/>
</dbReference>
<evidence type="ECO:0000313" key="9">
    <source>
        <dbReference type="EMBL" id="KAG5443957.1"/>
    </source>
</evidence>
<dbReference type="GO" id="GO:0000278">
    <property type="term" value="P:mitotic cell cycle"/>
    <property type="evidence" value="ECO:0007669"/>
    <property type="project" value="TreeGrafter"/>
</dbReference>
<evidence type="ECO:0000259" key="7">
    <source>
        <dbReference type="Pfam" id="PF04130"/>
    </source>
</evidence>
<comment type="subcellular location">
    <subcellularLocation>
        <location evidence="1">Cytoplasm</location>
        <location evidence="1">Cytoskeleton</location>
    </subcellularLocation>
</comment>
<dbReference type="PANTHER" id="PTHR19302">
    <property type="entry name" value="GAMMA TUBULIN COMPLEX PROTEIN"/>
    <property type="match status" value="1"/>
</dbReference>
<feature type="region of interest" description="Disordered" evidence="6">
    <location>
        <begin position="93"/>
        <end position="120"/>
    </location>
</feature>
<feature type="domain" description="Gamma tubulin complex component C-terminal" evidence="7">
    <location>
        <begin position="1007"/>
        <end position="1382"/>
    </location>
</feature>
<dbReference type="GO" id="GO:0005874">
    <property type="term" value="C:microtubule"/>
    <property type="evidence" value="ECO:0007669"/>
    <property type="project" value="UniProtKB-KW"/>
</dbReference>
<feature type="domain" description="Gamma tubulin complex component protein N-terminal" evidence="8">
    <location>
        <begin position="700"/>
        <end position="1004"/>
    </location>
</feature>
<dbReference type="InParanoid" id="A0A419PXW6"/>
<keyword evidence="3" id="KW-0963">Cytoplasm</keyword>
<proteinExistence type="inferred from homology"/>
<dbReference type="GO" id="GO:0007020">
    <property type="term" value="P:microtubule nucleation"/>
    <property type="evidence" value="ECO:0007669"/>
    <property type="project" value="InterPro"/>
</dbReference>
<dbReference type="GO" id="GO:0051011">
    <property type="term" value="F:microtubule minus-end binding"/>
    <property type="evidence" value="ECO:0007669"/>
    <property type="project" value="TreeGrafter"/>
</dbReference>
<dbReference type="Pfam" id="PF17681">
    <property type="entry name" value="GCP_N_terminal"/>
    <property type="match status" value="1"/>
</dbReference>
<evidence type="ECO:0000259" key="8">
    <source>
        <dbReference type="Pfam" id="PF17681"/>
    </source>
</evidence>
<dbReference type="OrthoDB" id="2192946at2759"/>
<evidence type="ECO:0000256" key="4">
    <source>
        <dbReference type="ARBA" id="ARBA00022701"/>
    </source>
</evidence>
<gene>
    <name evidence="9" type="ORF">CSKR_103776</name>
</gene>
<dbReference type="InterPro" id="IPR041470">
    <property type="entry name" value="GCP_N"/>
</dbReference>
<evidence type="ECO:0000313" key="10">
    <source>
        <dbReference type="Proteomes" id="UP000286415"/>
    </source>
</evidence>
<keyword evidence="4" id="KW-0493">Microtubule</keyword>
<dbReference type="InterPro" id="IPR042241">
    <property type="entry name" value="GCP_C_sf"/>
</dbReference>
<organism evidence="9 10">
    <name type="scientific">Clonorchis sinensis</name>
    <name type="common">Chinese liver fluke</name>
    <dbReference type="NCBI Taxonomy" id="79923"/>
    <lineage>
        <taxon>Eukaryota</taxon>
        <taxon>Metazoa</taxon>
        <taxon>Spiralia</taxon>
        <taxon>Lophotrochozoa</taxon>
        <taxon>Platyhelminthes</taxon>
        <taxon>Trematoda</taxon>
        <taxon>Digenea</taxon>
        <taxon>Opisthorchiida</taxon>
        <taxon>Opisthorchiata</taxon>
        <taxon>Opisthorchiidae</taxon>
        <taxon>Clonorchis</taxon>
    </lineage>
</organism>
<reference evidence="9 10" key="1">
    <citation type="journal article" date="2018" name="Biotechnol. Adv.">
        <title>Improved genomic resources and new bioinformatic workflow for the carcinogenic parasite Clonorchis sinensis: Biotechnological implications.</title>
        <authorList>
            <person name="Wang D."/>
            <person name="Korhonen P.K."/>
            <person name="Gasser R.B."/>
            <person name="Young N.D."/>
        </authorList>
    </citation>
    <scope>NUCLEOTIDE SEQUENCE [LARGE SCALE GENOMIC DNA]</scope>
    <source>
        <strain evidence="9">Cs-k2</strain>
    </source>
</reference>
<dbReference type="GO" id="GO:0031122">
    <property type="term" value="P:cytoplasmic microtubule organization"/>
    <property type="evidence" value="ECO:0007669"/>
    <property type="project" value="TreeGrafter"/>
</dbReference>
<dbReference type="PANTHER" id="PTHR19302:SF13">
    <property type="entry name" value="GAMMA-TUBULIN COMPLEX COMPONENT 2"/>
    <property type="match status" value="1"/>
</dbReference>
<evidence type="ECO:0000256" key="6">
    <source>
        <dbReference type="SAM" id="MobiDB-lite"/>
    </source>
</evidence>
<dbReference type="STRING" id="79923.A0A419PXW6"/>
<evidence type="ECO:0000256" key="5">
    <source>
        <dbReference type="ARBA" id="ARBA00023212"/>
    </source>
</evidence>
<dbReference type="EMBL" id="NIRI02000056">
    <property type="protein sequence ID" value="KAG5443957.1"/>
    <property type="molecule type" value="Genomic_DNA"/>
</dbReference>
<dbReference type="GO" id="GO:0051321">
    <property type="term" value="P:meiotic cell cycle"/>
    <property type="evidence" value="ECO:0007669"/>
    <property type="project" value="TreeGrafter"/>
</dbReference>
<evidence type="ECO:0000256" key="2">
    <source>
        <dbReference type="ARBA" id="ARBA00010337"/>
    </source>
</evidence>
<dbReference type="Proteomes" id="UP000286415">
    <property type="component" value="Unassembled WGS sequence"/>
</dbReference>
<feature type="compositionally biased region" description="Basic residues" evidence="6">
    <location>
        <begin position="102"/>
        <end position="115"/>
    </location>
</feature>
<keyword evidence="10" id="KW-1185">Reference proteome</keyword>
<dbReference type="GO" id="GO:0051225">
    <property type="term" value="P:spindle assembly"/>
    <property type="evidence" value="ECO:0007669"/>
    <property type="project" value="TreeGrafter"/>
</dbReference>
<name>A0A419PXW6_CLOSI</name>
<dbReference type="Pfam" id="PF04130">
    <property type="entry name" value="GCP_C_terminal"/>
    <property type="match status" value="1"/>
</dbReference>
<comment type="caution">
    <text evidence="9">The sequence shown here is derived from an EMBL/GenBank/DDBJ whole genome shotgun (WGS) entry which is preliminary data.</text>
</comment>
<reference evidence="9 10" key="2">
    <citation type="journal article" date="2021" name="Genomics">
        <title>High-quality reference genome for Clonorchis sinensis.</title>
        <authorList>
            <person name="Young N.D."/>
            <person name="Stroehlein A.J."/>
            <person name="Kinkar L."/>
            <person name="Wang T."/>
            <person name="Sohn W.M."/>
            <person name="Chang B.C.H."/>
            <person name="Kaur P."/>
            <person name="Weisz D."/>
            <person name="Dudchenko O."/>
            <person name="Aiden E.L."/>
            <person name="Korhonen P.K."/>
            <person name="Gasser R.B."/>
        </authorList>
    </citation>
    <scope>NUCLEOTIDE SEQUENCE [LARGE SCALE GENOMIC DNA]</scope>
    <source>
        <strain evidence="9">Cs-k2</strain>
    </source>
</reference>
<protein>
    <submittedName>
        <fullName evidence="9">Gamma-tubulin complex component 2</fullName>
    </submittedName>
</protein>
<evidence type="ECO:0000256" key="3">
    <source>
        <dbReference type="ARBA" id="ARBA00022490"/>
    </source>
</evidence>
<keyword evidence="5" id="KW-0206">Cytoskeleton</keyword>